<name>A0A1D1VXE7_RAMVA</name>
<dbReference type="AlphaFoldDB" id="A0A1D1VXE7"/>
<evidence type="ECO:0000313" key="1">
    <source>
        <dbReference type="EMBL" id="GAV04963.1"/>
    </source>
</evidence>
<comment type="caution">
    <text evidence="1">The sequence shown here is derived from an EMBL/GenBank/DDBJ whole genome shotgun (WGS) entry which is preliminary data.</text>
</comment>
<keyword evidence="2" id="KW-1185">Reference proteome</keyword>
<reference evidence="1 2" key="1">
    <citation type="journal article" date="2016" name="Nat. Commun.">
        <title>Extremotolerant tardigrade genome and improved radiotolerance of human cultured cells by tardigrade-unique protein.</title>
        <authorList>
            <person name="Hashimoto T."/>
            <person name="Horikawa D.D."/>
            <person name="Saito Y."/>
            <person name="Kuwahara H."/>
            <person name="Kozuka-Hata H."/>
            <person name="Shin-I T."/>
            <person name="Minakuchi Y."/>
            <person name="Ohishi K."/>
            <person name="Motoyama A."/>
            <person name="Aizu T."/>
            <person name="Enomoto A."/>
            <person name="Kondo K."/>
            <person name="Tanaka S."/>
            <person name="Hara Y."/>
            <person name="Koshikawa S."/>
            <person name="Sagara H."/>
            <person name="Miura T."/>
            <person name="Yokobori S."/>
            <person name="Miyagawa K."/>
            <person name="Suzuki Y."/>
            <person name="Kubo T."/>
            <person name="Oyama M."/>
            <person name="Kohara Y."/>
            <person name="Fujiyama A."/>
            <person name="Arakawa K."/>
            <person name="Katayama T."/>
            <person name="Toyoda A."/>
            <person name="Kunieda T."/>
        </authorList>
    </citation>
    <scope>NUCLEOTIDE SEQUENCE [LARGE SCALE GENOMIC DNA]</scope>
    <source>
        <strain evidence="1 2">YOKOZUNA-1</strain>
    </source>
</reference>
<proteinExistence type="predicted"/>
<protein>
    <submittedName>
        <fullName evidence="1">Uncharacterized protein</fullName>
    </submittedName>
</protein>
<organism evidence="1 2">
    <name type="scientific">Ramazzottius varieornatus</name>
    <name type="common">Water bear</name>
    <name type="synonym">Tardigrade</name>
    <dbReference type="NCBI Taxonomy" id="947166"/>
    <lineage>
        <taxon>Eukaryota</taxon>
        <taxon>Metazoa</taxon>
        <taxon>Ecdysozoa</taxon>
        <taxon>Tardigrada</taxon>
        <taxon>Eutardigrada</taxon>
        <taxon>Parachela</taxon>
        <taxon>Hypsibioidea</taxon>
        <taxon>Ramazzottiidae</taxon>
        <taxon>Ramazzottius</taxon>
    </lineage>
</organism>
<gene>
    <name evidence="1" type="primary">RvY_15160-1</name>
    <name evidence="1" type="synonym">RvY_15160.1</name>
    <name evidence="1" type="ORF">RvY_15160</name>
</gene>
<accession>A0A1D1VXE7</accession>
<dbReference type="Proteomes" id="UP000186922">
    <property type="component" value="Unassembled WGS sequence"/>
</dbReference>
<evidence type="ECO:0000313" key="2">
    <source>
        <dbReference type="Proteomes" id="UP000186922"/>
    </source>
</evidence>
<dbReference type="EMBL" id="BDGG01000011">
    <property type="protein sequence ID" value="GAV04963.1"/>
    <property type="molecule type" value="Genomic_DNA"/>
</dbReference>
<sequence>MDELVDMLNKIPGERRWGTFITGKSTFGEFTTATIASPNGGSALVTMQPVVRPSGKQKWIVNVLYSGNQSTVVSEKDMGDAFMSAMKNVGAA</sequence>